<organism evidence="3">
    <name type="scientific">hydrothermal vent metagenome</name>
    <dbReference type="NCBI Taxonomy" id="652676"/>
    <lineage>
        <taxon>unclassified sequences</taxon>
        <taxon>metagenomes</taxon>
        <taxon>ecological metagenomes</taxon>
    </lineage>
</organism>
<name>A0A3B1B5W7_9ZZZZ</name>
<dbReference type="PANTHER" id="PTHR33495">
    <property type="entry name" value="ANTI-SIGMA FACTOR ANTAGONIST TM_1081-RELATED-RELATED"/>
    <property type="match status" value="1"/>
</dbReference>
<dbReference type="GO" id="GO:0043856">
    <property type="term" value="F:anti-sigma factor antagonist activity"/>
    <property type="evidence" value="ECO:0007669"/>
    <property type="project" value="InterPro"/>
</dbReference>
<proteinExistence type="inferred from homology"/>
<dbReference type="Pfam" id="PF01740">
    <property type="entry name" value="STAS"/>
    <property type="match status" value="1"/>
</dbReference>
<dbReference type="SUPFAM" id="SSF52091">
    <property type="entry name" value="SpoIIaa-like"/>
    <property type="match status" value="1"/>
</dbReference>
<dbReference type="NCBIfam" id="TIGR00377">
    <property type="entry name" value="ant_ant_sig"/>
    <property type="match status" value="1"/>
</dbReference>
<dbReference type="EMBL" id="UOFY01000039">
    <property type="protein sequence ID" value="VAX09591.1"/>
    <property type="molecule type" value="Genomic_DNA"/>
</dbReference>
<accession>A0A3B1B5W7</accession>
<dbReference type="AlphaFoldDB" id="A0A3B1B5W7"/>
<dbReference type="Gene3D" id="3.30.750.24">
    <property type="entry name" value="STAS domain"/>
    <property type="match status" value="1"/>
</dbReference>
<evidence type="ECO:0000256" key="1">
    <source>
        <dbReference type="ARBA" id="ARBA00009013"/>
    </source>
</evidence>
<protein>
    <recommendedName>
        <fullName evidence="2">STAS domain-containing protein</fullName>
    </recommendedName>
</protein>
<dbReference type="InterPro" id="IPR036513">
    <property type="entry name" value="STAS_dom_sf"/>
</dbReference>
<feature type="domain" description="STAS" evidence="2">
    <location>
        <begin position="1"/>
        <end position="108"/>
    </location>
</feature>
<comment type="similarity">
    <text evidence="1">Belongs to the anti-sigma-factor antagonist family.</text>
</comment>
<sequence length="108" mass="11848">MECTTRSENGFTIIAIIGEVDLHYSPKAREIILKHLGEKNHVLVDLSAVAYIDSSGVASLVEGFQHARTHGLKFALMGVSEAAMQILQLSRLDKVFPIITNITEADQL</sequence>
<reference evidence="3" key="1">
    <citation type="submission" date="2018-06" db="EMBL/GenBank/DDBJ databases">
        <authorList>
            <person name="Zhirakovskaya E."/>
        </authorList>
    </citation>
    <scope>NUCLEOTIDE SEQUENCE</scope>
</reference>
<gene>
    <name evidence="3" type="ORF">MNBD_GAMMA25-2218</name>
</gene>
<dbReference type="PROSITE" id="PS50801">
    <property type="entry name" value="STAS"/>
    <property type="match status" value="1"/>
</dbReference>
<dbReference type="PANTHER" id="PTHR33495:SF2">
    <property type="entry name" value="ANTI-SIGMA FACTOR ANTAGONIST TM_1081-RELATED"/>
    <property type="match status" value="1"/>
</dbReference>
<dbReference type="CDD" id="cd07043">
    <property type="entry name" value="STAS_anti-anti-sigma_factors"/>
    <property type="match status" value="1"/>
</dbReference>
<dbReference type="InterPro" id="IPR002645">
    <property type="entry name" value="STAS_dom"/>
</dbReference>
<dbReference type="InterPro" id="IPR003658">
    <property type="entry name" value="Anti-sigma_ant"/>
</dbReference>
<evidence type="ECO:0000259" key="2">
    <source>
        <dbReference type="PROSITE" id="PS50801"/>
    </source>
</evidence>
<evidence type="ECO:0000313" key="3">
    <source>
        <dbReference type="EMBL" id="VAX09591.1"/>
    </source>
</evidence>